<evidence type="ECO:0000256" key="3">
    <source>
        <dbReference type="ARBA" id="ARBA00012929"/>
    </source>
</evidence>
<evidence type="ECO:0000256" key="5">
    <source>
        <dbReference type="ARBA" id="ARBA00048200"/>
    </source>
</evidence>
<dbReference type="FunFam" id="3.40.50.720:FF:000159">
    <property type="entry name" value="dTDP-4-dehydrorhamnose reductase"/>
    <property type="match status" value="1"/>
</dbReference>
<dbReference type="UniPathway" id="UPA00124"/>
<evidence type="ECO:0000256" key="2">
    <source>
        <dbReference type="ARBA" id="ARBA00010944"/>
    </source>
</evidence>
<dbReference type="InterPro" id="IPR005913">
    <property type="entry name" value="dTDP_dehydrorham_reduct"/>
</dbReference>
<gene>
    <name evidence="8" type="primary">rfbD</name>
    <name evidence="8" type="ORF">ENP13_06830</name>
</gene>
<evidence type="ECO:0000256" key="6">
    <source>
        <dbReference type="RuleBase" id="RU364082"/>
    </source>
</evidence>
<comment type="similarity">
    <text evidence="2 6">Belongs to the dTDP-4-dehydrorhamnose reductase family.</text>
</comment>
<organism evidence="8">
    <name type="scientific">Thermorudis sp</name>
    <dbReference type="NCBI Taxonomy" id="1969470"/>
    <lineage>
        <taxon>Bacteria</taxon>
        <taxon>Pseudomonadati</taxon>
        <taxon>Thermomicrobiota</taxon>
        <taxon>Thermomicrobia</taxon>
        <taxon>Thermomicrobia incertae sedis</taxon>
        <taxon>Thermorudis</taxon>
    </lineage>
</organism>
<dbReference type="InterPro" id="IPR029903">
    <property type="entry name" value="RmlD-like-bd"/>
</dbReference>
<proteinExistence type="inferred from homology"/>
<dbReference type="CDD" id="cd05254">
    <property type="entry name" value="dTDP_HR_like_SDR_e"/>
    <property type="match status" value="1"/>
</dbReference>
<protein>
    <recommendedName>
        <fullName evidence="4 6">dTDP-4-dehydrorhamnose reductase</fullName>
        <ecNumber evidence="3 6">1.1.1.133</ecNumber>
    </recommendedName>
</protein>
<dbReference type="GO" id="GO:0005829">
    <property type="term" value="C:cytosol"/>
    <property type="evidence" value="ECO:0007669"/>
    <property type="project" value="TreeGrafter"/>
</dbReference>
<keyword evidence="6 8" id="KW-0560">Oxidoreductase</keyword>
<dbReference type="NCBIfam" id="TIGR01214">
    <property type="entry name" value="rmlD"/>
    <property type="match status" value="1"/>
</dbReference>
<sequence>MRTLITGGTGQLGRALARLAPAGIQVIALGSHACDVTDPAAVRAAVETHRPDLIVHCAAMTDVDGCERDPRRAWQVNALGTQHVAAAAVEAGARLVYISTNYVFDGEAEEPYHEFARPNPISIYGQTKLAGEEIVRALCPQHYIVRTAMLYDETGRNFVNTMLRLARERPVLQVVADQYGNPTYAADLAEAIWRLVRQPAYGTYHLVNAGHASWFDWAREAIRLAGLSTPVEPIPASAYARAARPPRNGVLTSLAAPALGIILPPWQDALRRNLERRAKLLETSGPV</sequence>
<feature type="domain" description="RmlD-like substrate binding" evidence="7">
    <location>
        <begin position="1"/>
        <end position="276"/>
    </location>
</feature>
<dbReference type="EC" id="1.1.1.133" evidence="3 6"/>
<evidence type="ECO:0000259" key="7">
    <source>
        <dbReference type="Pfam" id="PF04321"/>
    </source>
</evidence>
<evidence type="ECO:0000313" key="8">
    <source>
        <dbReference type="EMBL" id="HEX70943.1"/>
    </source>
</evidence>
<dbReference type="GO" id="GO:0008831">
    <property type="term" value="F:dTDP-4-dehydrorhamnose reductase activity"/>
    <property type="evidence" value="ECO:0007669"/>
    <property type="project" value="UniProtKB-EC"/>
</dbReference>
<dbReference type="Pfam" id="PF04321">
    <property type="entry name" value="RmlD_sub_bind"/>
    <property type="match status" value="1"/>
</dbReference>
<dbReference type="EMBL" id="DSID01000514">
    <property type="protein sequence ID" value="HEX70943.1"/>
    <property type="molecule type" value="Genomic_DNA"/>
</dbReference>
<dbReference type="Gene3D" id="3.40.50.720">
    <property type="entry name" value="NAD(P)-binding Rossmann-like Domain"/>
    <property type="match status" value="1"/>
</dbReference>
<dbReference type="Gene3D" id="3.90.25.10">
    <property type="entry name" value="UDP-galactose 4-epimerase, domain 1"/>
    <property type="match status" value="1"/>
</dbReference>
<keyword evidence="6" id="KW-0521">NADP</keyword>
<comment type="caution">
    <text evidence="8">The sequence shown here is derived from an EMBL/GenBank/DDBJ whole genome shotgun (WGS) entry which is preliminary data.</text>
</comment>
<dbReference type="SUPFAM" id="SSF51735">
    <property type="entry name" value="NAD(P)-binding Rossmann-fold domains"/>
    <property type="match status" value="1"/>
</dbReference>
<dbReference type="AlphaFoldDB" id="A0A7C2WBH2"/>
<dbReference type="GO" id="GO:0019305">
    <property type="term" value="P:dTDP-rhamnose biosynthetic process"/>
    <property type="evidence" value="ECO:0007669"/>
    <property type="project" value="UniProtKB-UniPathway"/>
</dbReference>
<comment type="catalytic activity">
    <reaction evidence="5">
        <text>dTDP-beta-L-rhamnose + NADP(+) = dTDP-4-dehydro-beta-L-rhamnose + NADPH + H(+)</text>
        <dbReference type="Rhea" id="RHEA:21796"/>
        <dbReference type="ChEBI" id="CHEBI:15378"/>
        <dbReference type="ChEBI" id="CHEBI:57510"/>
        <dbReference type="ChEBI" id="CHEBI:57783"/>
        <dbReference type="ChEBI" id="CHEBI:58349"/>
        <dbReference type="ChEBI" id="CHEBI:62830"/>
        <dbReference type="EC" id="1.1.1.133"/>
    </reaction>
</comment>
<evidence type="ECO:0000256" key="1">
    <source>
        <dbReference type="ARBA" id="ARBA00004781"/>
    </source>
</evidence>
<dbReference type="InterPro" id="IPR036291">
    <property type="entry name" value="NAD(P)-bd_dom_sf"/>
</dbReference>
<comment type="function">
    <text evidence="6">Catalyzes the reduction of dTDP-6-deoxy-L-lyxo-4-hexulose to yield dTDP-L-rhamnose.</text>
</comment>
<comment type="pathway">
    <text evidence="1 6">Carbohydrate biosynthesis; dTDP-L-rhamnose biosynthesis.</text>
</comment>
<accession>A0A7C2WBH2</accession>
<evidence type="ECO:0000256" key="4">
    <source>
        <dbReference type="ARBA" id="ARBA00017099"/>
    </source>
</evidence>
<name>A0A7C2WBH2_9BACT</name>
<dbReference type="PANTHER" id="PTHR10491">
    <property type="entry name" value="DTDP-4-DEHYDRORHAMNOSE REDUCTASE"/>
    <property type="match status" value="1"/>
</dbReference>
<reference evidence="8" key="1">
    <citation type="journal article" date="2020" name="mSystems">
        <title>Genome- and Community-Level Interaction Insights into Carbon Utilization and Element Cycling Functions of Hydrothermarchaeota in Hydrothermal Sediment.</title>
        <authorList>
            <person name="Zhou Z."/>
            <person name="Liu Y."/>
            <person name="Xu W."/>
            <person name="Pan J."/>
            <person name="Luo Z.H."/>
            <person name="Li M."/>
        </authorList>
    </citation>
    <scope>NUCLEOTIDE SEQUENCE [LARGE SCALE GENOMIC DNA]</scope>
    <source>
        <strain evidence="8">SpSt-192</strain>
    </source>
</reference>
<dbReference type="PANTHER" id="PTHR10491:SF4">
    <property type="entry name" value="METHIONINE ADENOSYLTRANSFERASE 2 SUBUNIT BETA"/>
    <property type="match status" value="1"/>
</dbReference>